<dbReference type="GO" id="GO:0008270">
    <property type="term" value="F:zinc ion binding"/>
    <property type="evidence" value="ECO:0007669"/>
    <property type="project" value="UniProtKB-KW"/>
</dbReference>
<evidence type="ECO:0000259" key="7">
    <source>
        <dbReference type="SMART" id="SM00249"/>
    </source>
</evidence>
<gene>
    <name evidence="8" type="ORF">RIF29_32675</name>
</gene>
<accession>A0AAN9HXU3</accession>
<feature type="region of interest" description="Disordered" evidence="6">
    <location>
        <begin position="366"/>
        <end position="394"/>
    </location>
</feature>
<feature type="region of interest" description="Disordered" evidence="6">
    <location>
        <begin position="1031"/>
        <end position="1059"/>
    </location>
</feature>
<evidence type="ECO:0000256" key="4">
    <source>
        <dbReference type="ARBA" id="ARBA00023015"/>
    </source>
</evidence>
<proteinExistence type="predicted"/>
<keyword evidence="2" id="KW-0863">Zinc-finger</keyword>
<protein>
    <recommendedName>
        <fullName evidence="7">Zinc finger PHD-type domain-containing protein</fullName>
    </recommendedName>
</protein>
<keyword evidence="4" id="KW-0805">Transcription regulation</keyword>
<organism evidence="8 9">
    <name type="scientific">Crotalaria pallida</name>
    <name type="common">Smooth rattlebox</name>
    <name type="synonym">Crotalaria striata</name>
    <dbReference type="NCBI Taxonomy" id="3830"/>
    <lineage>
        <taxon>Eukaryota</taxon>
        <taxon>Viridiplantae</taxon>
        <taxon>Streptophyta</taxon>
        <taxon>Embryophyta</taxon>
        <taxon>Tracheophyta</taxon>
        <taxon>Spermatophyta</taxon>
        <taxon>Magnoliopsida</taxon>
        <taxon>eudicotyledons</taxon>
        <taxon>Gunneridae</taxon>
        <taxon>Pentapetalae</taxon>
        <taxon>rosids</taxon>
        <taxon>fabids</taxon>
        <taxon>Fabales</taxon>
        <taxon>Fabaceae</taxon>
        <taxon>Papilionoideae</taxon>
        <taxon>50 kb inversion clade</taxon>
        <taxon>genistoids sensu lato</taxon>
        <taxon>core genistoids</taxon>
        <taxon>Crotalarieae</taxon>
        <taxon>Crotalaria</taxon>
    </lineage>
</organism>
<feature type="region of interest" description="Disordered" evidence="6">
    <location>
        <begin position="295"/>
        <end position="314"/>
    </location>
</feature>
<dbReference type="Proteomes" id="UP001372338">
    <property type="component" value="Unassembled WGS sequence"/>
</dbReference>
<dbReference type="InterPro" id="IPR049914">
    <property type="entry name" value="PHD1-3/5-6"/>
</dbReference>
<evidence type="ECO:0000256" key="3">
    <source>
        <dbReference type="ARBA" id="ARBA00022833"/>
    </source>
</evidence>
<dbReference type="SUPFAM" id="SSF57903">
    <property type="entry name" value="FYVE/PHD zinc finger"/>
    <property type="match status" value="1"/>
</dbReference>
<sequence length="1365" mass="150957">MHRNRALMGSKGEEFSDENCRLGEEANQYSMDDGDGSSLRSRACEKLKCAVSETSNMPSVDSSHDSLSENAESRHAFSRKYQESKCLDGQDDNASCISRASNANLMNGGHQTNADRINISCSSASISHLGAEGSGSGPSVDLSETLSSKDVPEKLLECCMENVDSSLTKERAPIIVSGEKTLTDKDSPANFKDEDHRYSVHDGLHEKAEELNKSHSVPVPEPELEDEIDVSNVEDVDICDICGDAGIREQLAFCSKCSDGAEHIYCMRQKLEKVPEGIWLCEECEYAEDTENQRLDEEENKHYKDSSTSKVSGKRPSVSVEVAIAAKKQALESNIVSPKASSPKKKFPLSRESSFKIIDKVKVKSGPIRNKPGGDVKELTRSLSAGPRSQSTKSTLLKSNSFNINSKPRVKLVDELVPQKQKGSVEHASKNMETPARMVKKSMSFISSNLGRSNSTEAKVKMLSPKSVTGQDLKGSRLAKESGAFDRKFPSRIDRPVVCSTMTSSVVSTTKGEQKVTPRGEVAKLSAVNNNQEFKVNQDGKLSSSSKSMSNVSRKSLEALVSSEITSTSVDKTQKVGIPRSEETANQLDKTKDNSSDCVRSGVTYPSKKPFCHICKDFGHPTECCTIGSTREFSAEVSATVASSSKEEMHKGSRMKALIQEALHGRPEIYKKKEIPDQTDEFLTSGSDMNYEVTSQDQMLVSNTLKNSKSAEETNVKQEILEYSTFETSKCLSANDLRQLNLCPTDFCSQLRKANSVGPASETHVVRALPNQAFAVSDVLSKMSVLPEYEYIWQGVFEVHRSGKPPDLYTGIQAHLSTCASPKVLEAVNKFLPKVSVNEVSRLSAWPSQFHQGGAKEDNIALYFFAKDIESYEREYKSLLDHMIRNDLALKGISDGVELLIFPSHWLPENSQRWNMLFFLWGVFRGRKLNSDYAEKICIPSLNVMPMEKDFPAAVMTLSETRCLLTRMDEESIACDKACTLPSSSIEQGHIMVNRSFDIKETTLNLARQDSGMNTKSTLRIPTSSMQLYQEMNSTGSPSKDSAPEDGQYRYTEPPETMGTSVNTRIVETKTDYDTSVKQENSFFPRIPSVGNQQKVTASNIGKNKISDRMNNDEDQGRLKRKQREDDLNIDTEATFQEDLTVKAINSQLPNDNKIRHMDLSDTVMQASAVSSHKIPWNEVNDKSEDGGSSSKKLKTDGIYGCCSSGGRDSFNERYASLANDIVSCSSVVDKECKEVCDEKIIHEDFGTKERTFFPVKGSHEYEDQFQAGIPNLELALGGETKQPHKGILPFFVGALDKKDKQEKPQDLVADDEPTDDNVAASLSLSLAFPSSNQEHINPVSKTEHLPDGHHVNTSLLLFGRFTDK</sequence>
<dbReference type="InterPro" id="IPR001965">
    <property type="entry name" value="Znf_PHD"/>
</dbReference>
<dbReference type="InterPro" id="IPR013083">
    <property type="entry name" value="Znf_RING/FYVE/PHD"/>
</dbReference>
<dbReference type="SMART" id="SM00249">
    <property type="entry name" value="PHD"/>
    <property type="match status" value="1"/>
</dbReference>
<dbReference type="InterPro" id="IPR056280">
    <property type="entry name" value="AIPP2-like_SPOC"/>
</dbReference>
<feature type="compositionally biased region" description="Basic and acidic residues" evidence="6">
    <location>
        <begin position="295"/>
        <end position="307"/>
    </location>
</feature>
<feature type="region of interest" description="Disordered" evidence="6">
    <location>
        <begin position="1105"/>
        <end position="1130"/>
    </location>
</feature>
<dbReference type="EMBL" id="JAYWIO010000006">
    <property type="protein sequence ID" value="KAK7258172.1"/>
    <property type="molecule type" value="Genomic_DNA"/>
</dbReference>
<comment type="caution">
    <text evidence="8">The sequence shown here is derived from an EMBL/GenBank/DDBJ whole genome shotgun (WGS) entry which is preliminary data.</text>
</comment>
<dbReference type="InterPro" id="IPR011011">
    <property type="entry name" value="Znf_FYVE_PHD"/>
</dbReference>
<dbReference type="PANTHER" id="PTHR33304:SF9">
    <property type="entry name" value="RING_FYVE_PHD ZINC FINGER SUPERFAMILY PROTEIN"/>
    <property type="match status" value="1"/>
</dbReference>
<evidence type="ECO:0000256" key="1">
    <source>
        <dbReference type="ARBA" id="ARBA00022723"/>
    </source>
</evidence>
<keyword evidence="9" id="KW-1185">Reference proteome</keyword>
<keyword evidence="1" id="KW-0479">Metal-binding</keyword>
<evidence type="ECO:0000256" key="2">
    <source>
        <dbReference type="ARBA" id="ARBA00022771"/>
    </source>
</evidence>
<dbReference type="GO" id="GO:0034244">
    <property type="term" value="P:negative regulation of transcription elongation by RNA polymerase II"/>
    <property type="evidence" value="ECO:0007669"/>
    <property type="project" value="InterPro"/>
</dbReference>
<feature type="compositionally biased region" description="Polar residues" evidence="6">
    <location>
        <begin position="1031"/>
        <end position="1040"/>
    </location>
</feature>
<dbReference type="PANTHER" id="PTHR33304">
    <property type="match status" value="1"/>
</dbReference>
<reference evidence="8 9" key="1">
    <citation type="submission" date="2024-01" db="EMBL/GenBank/DDBJ databases">
        <title>The genomes of 5 underutilized Papilionoideae crops provide insights into root nodulation and disease resistanc.</title>
        <authorList>
            <person name="Yuan L."/>
        </authorList>
    </citation>
    <scope>NUCLEOTIDE SEQUENCE [LARGE SCALE GENOMIC DNA]</scope>
    <source>
        <strain evidence="8">ZHUSHIDOU_FW_LH</strain>
        <tissue evidence="8">Leaf</tissue>
    </source>
</reference>
<feature type="region of interest" description="Disordered" evidence="6">
    <location>
        <begin position="572"/>
        <end position="599"/>
    </location>
</feature>
<name>A0AAN9HXU3_CROPI</name>
<evidence type="ECO:0000256" key="5">
    <source>
        <dbReference type="ARBA" id="ARBA00023163"/>
    </source>
</evidence>
<dbReference type="Gene3D" id="3.30.40.10">
    <property type="entry name" value="Zinc/RING finger domain, C3HC4 (zinc finger)"/>
    <property type="match status" value="1"/>
</dbReference>
<keyword evidence="3" id="KW-0862">Zinc</keyword>
<feature type="compositionally biased region" description="Polar residues" evidence="6">
    <location>
        <begin position="381"/>
        <end position="394"/>
    </location>
</feature>
<feature type="compositionally biased region" description="Basic and acidic residues" evidence="6">
    <location>
        <begin position="62"/>
        <end position="82"/>
    </location>
</feature>
<dbReference type="Pfam" id="PF23121">
    <property type="entry name" value="SPOC_AIPP2"/>
    <property type="match status" value="1"/>
</dbReference>
<feature type="compositionally biased region" description="Basic and acidic residues" evidence="6">
    <location>
        <begin position="1105"/>
        <end position="1127"/>
    </location>
</feature>
<feature type="region of interest" description="Disordered" evidence="6">
    <location>
        <begin position="54"/>
        <end position="82"/>
    </location>
</feature>
<evidence type="ECO:0000256" key="6">
    <source>
        <dbReference type="SAM" id="MobiDB-lite"/>
    </source>
</evidence>
<dbReference type="GO" id="GO:0140566">
    <property type="term" value="F:histone reader activity"/>
    <property type="evidence" value="ECO:0007669"/>
    <property type="project" value="InterPro"/>
</dbReference>
<evidence type="ECO:0000313" key="8">
    <source>
        <dbReference type="EMBL" id="KAK7258172.1"/>
    </source>
</evidence>
<keyword evidence="5" id="KW-0804">Transcription</keyword>
<evidence type="ECO:0000313" key="9">
    <source>
        <dbReference type="Proteomes" id="UP001372338"/>
    </source>
</evidence>
<feature type="domain" description="Zinc finger PHD-type" evidence="7">
    <location>
        <begin position="238"/>
        <end position="285"/>
    </location>
</feature>